<feature type="domain" description="BPTI/Kunitz inhibitor" evidence="5">
    <location>
        <begin position="186"/>
        <end position="236"/>
    </location>
</feature>
<protein>
    <recommendedName>
        <fullName evidence="5">BPTI/Kunitz inhibitor domain-containing protein</fullName>
    </recommendedName>
</protein>
<dbReference type="SMART" id="SM00131">
    <property type="entry name" value="KU"/>
    <property type="match status" value="3"/>
</dbReference>
<evidence type="ECO:0000256" key="4">
    <source>
        <dbReference type="SAM" id="SignalP"/>
    </source>
</evidence>
<dbReference type="GO" id="GO:0004867">
    <property type="term" value="F:serine-type endopeptidase inhibitor activity"/>
    <property type="evidence" value="ECO:0007669"/>
    <property type="project" value="UniProtKB-KW"/>
</dbReference>
<feature type="signal peptide" evidence="4">
    <location>
        <begin position="1"/>
        <end position="25"/>
    </location>
</feature>
<name>A0A672H640_SALFA</name>
<feature type="domain" description="BPTI/Kunitz inhibitor" evidence="5">
    <location>
        <begin position="104"/>
        <end position="154"/>
    </location>
</feature>
<reference evidence="6" key="1">
    <citation type="submission" date="2019-06" db="EMBL/GenBank/DDBJ databases">
        <authorList>
            <consortium name="Wellcome Sanger Institute Data Sharing"/>
        </authorList>
    </citation>
    <scope>NUCLEOTIDE SEQUENCE [LARGE SCALE GENOMIC DNA]</scope>
</reference>
<evidence type="ECO:0000256" key="3">
    <source>
        <dbReference type="ARBA" id="ARBA00023157"/>
    </source>
</evidence>
<reference evidence="6" key="2">
    <citation type="submission" date="2025-08" db="UniProtKB">
        <authorList>
            <consortium name="Ensembl"/>
        </authorList>
    </citation>
    <scope>IDENTIFICATION</scope>
</reference>
<keyword evidence="4" id="KW-0732">Signal</keyword>
<dbReference type="InterPro" id="IPR002223">
    <property type="entry name" value="Kunitz_BPTI"/>
</dbReference>
<keyword evidence="7" id="KW-1185">Reference proteome</keyword>
<dbReference type="Gene3D" id="4.10.410.10">
    <property type="entry name" value="Pancreatic trypsin inhibitor Kunitz domain"/>
    <property type="match status" value="3"/>
</dbReference>
<evidence type="ECO:0000313" key="6">
    <source>
        <dbReference type="Ensembl" id="ENSSFAP00005024520.1"/>
    </source>
</evidence>
<feature type="domain" description="BPTI/Kunitz inhibitor" evidence="5">
    <location>
        <begin position="45"/>
        <end position="95"/>
    </location>
</feature>
<dbReference type="PANTHER" id="PTHR47247">
    <property type="entry name" value="KUNITZ-TYPE PROTEASE INHIBITOR 2"/>
    <property type="match status" value="1"/>
</dbReference>
<organism evidence="6 7">
    <name type="scientific">Salarias fasciatus</name>
    <name type="common">Jewelled blenny</name>
    <name type="synonym">Blennius fasciatus</name>
    <dbReference type="NCBI Taxonomy" id="181472"/>
    <lineage>
        <taxon>Eukaryota</taxon>
        <taxon>Metazoa</taxon>
        <taxon>Chordata</taxon>
        <taxon>Craniata</taxon>
        <taxon>Vertebrata</taxon>
        <taxon>Euteleostomi</taxon>
        <taxon>Actinopterygii</taxon>
        <taxon>Neopterygii</taxon>
        <taxon>Teleostei</taxon>
        <taxon>Neoteleostei</taxon>
        <taxon>Acanthomorphata</taxon>
        <taxon>Ovalentaria</taxon>
        <taxon>Blenniimorphae</taxon>
        <taxon>Blenniiformes</taxon>
        <taxon>Blennioidei</taxon>
        <taxon>Blenniidae</taxon>
        <taxon>Salariinae</taxon>
        <taxon>Salarias</taxon>
    </lineage>
</organism>
<dbReference type="PANTHER" id="PTHR47247:SF1">
    <property type="entry name" value="KUNITZ-TYPE PROTEASE INHIBITOR 2"/>
    <property type="match status" value="1"/>
</dbReference>
<dbReference type="Ensembl" id="ENSSFAT00005025502.1">
    <property type="protein sequence ID" value="ENSSFAP00005024520.1"/>
    <property type="gene ID" value="ENSSFAG00005012618.1"/>
</dbReference>
<sequence length="248" mass="26836">MKGLVPGLPLLLLLLLPLLHGAARAAAEDGDRPRVQPLLEPRDHCRLPARVGPCRAAFPRFFYNVTSQTCDSFIFGGCENNTNNFQTVEECLAECSVLPDDSLCEAEPEAGPCRAAFQRWFYDRSTGSCRTFVYGGCRGNKNNYPSEDSCVSSCPAVLQEAPPGASWEMLVCVVTDSGRLCASDICSATPDPGPCRAAFPMYYYDGASATCQSFLYGGCQGNANRFGTEEECLSRCSSEGKRTSEADL</sequence>
<dbReference type="SUPFAM" id="SSF57362">
    <property type="entry name" value="BPTI-like"/>
    <property type="match status" value="3"/>
</dbReference>
<evidence type="ECO:0000313" key="7">
    <source>
        <dbReference type="Proteomes" id="UP000472267"/>
    </source>
</evidence>
<evidence type="ECO:0000256" key="2">
    <source>
        <dbReference type="ARBA" id="ARBA00022900"/>
    </source>
</evidence>
<dbReference type="InterPro" id="IPR036880">
    <property type="entry name" value="Kunitz_BPTI_sf"/>
</dbReference>
<dbReference type="InterPro" id="IPR020901">
    <property type="entry name" value="Prtase_inh_Kunz-CS"/>
</dbReference>
<evidence type="ECO:0000256" key="1">
    <source>
        <dbReference type="ARBA" id="ARBA00022690"/>
    </source>
</evidence>
<feature type="chain" id="PRO_5025512355" description="BPTI/Kunitz inhibitor domain-containing protein" evidence="4">
    <location>
        <begin position="26"/>
        <end position="248"/>
    </location>
</feature>
<dbReference type="PRINTS" id="PR00759">
    <property type="entry name" value="BASICPTASE"/>
</dbReference>
<dbReference type="FunFam" id="4.10.410.10:FF:000020">
    <property type="entry name" value="Collagen, type VI, alpha 3"/>
    <property type="match status" value="1"/>
</dbReference>
<dbReference type="OMA" id="ARIPAWY"/>
<proteinExistence type="predicted"/>
<accession>A0A672H640</accession>
<dbReference type="PROSITE" id="PS50279">
    <property type="entry name" value="BPTI_KUNITZ_2"/>
    <property type="match status" value="3"/>
</dbReference>
<dbReference type="AlphaFoldDB" id="A0A672H640"/>
<dbReference type="Pfam" id="PF00014">
    <property type="entry name" value="Kunitz_BPTI"/>
    <property type="match status" value="3"/>
</dbReference>
<keyword evidence="3" id="KW-1015">Disulfide bond</keyword>
<keyword evidence="1" id="KW-0646">Protease inhibitor</keyword>
<dbReference type="Proteomes" id="UP000472267">
    <property type="component" value="Chromosome 14"/>
</dbReference>
<dbReference type="PROSITE" id="PS00280">
    <property type="entry name" value="BPTI_KUNITZ_1"/>
    <property type="match status" value="2"/>
</dbReference>
<keyword evidence="2" id="KW-0722">Serine protease inhibitor</keyword>
<evidence type="ECO:0000259" key="5">
    <source>
        <dbReference type="PROSITE" id="PS50279"/>
    </source>
</evidence>
<reference evidence="6" key="3">
    <citation type="submission" date="2025-09" db="UniProtKB">
        <authorList>
            <consortium name="Ensembl"/>
        </authorList>
    </citation>
    <scope>IDENTIFICATION</scope>
</reference>
<dbReference type="CDD" id="cd00109">
    <property type="entry name" value="Kunitz-type"/>
    <property type="match status" value="1"/>
</dbReference>
<dbReference type="FunFam" id="4.10.410.10:FF:000004">
    <property type="entry name" value="Tissue factor pathway inhibitor"/>
    <property type="match status" value="2"/>
</dbReference>